<name>A0A3R7PTA0_PENVA</name>
<dbReference type="AlphaFoldDB" id="A0A3R7PTA0"/>
<dbReference type="EMBL" id="QCYY01000898">
    <property type="protein sequence ID" value="ROT81999.1"/>
    <property type="molecule type" value="Genomic_DNA"/>
</dbReference>
<dbReference type="Pfam" id="PF02893">
    <property type="entry name" value="GRAM"/>
    <property type="match status" value="1"/>
</dbReference>
<reference evidence="2 3" key="1">
    <citation type="submission" date="2018-04" db="EMBL/GenBank/DDBJ databases">
        <authorList>
            <person name="Zhang X."/>
            <person name="Yuan J."/>
            <person name="Li F."/>
            <person name="Xiang J."/>
        </authorList>
    </citation>
    <scope>NUCLEOTIDE SEQUENCE [LARGE SCALE GENOMIC DNA]</scope>
    <source>
        <tissue evidence="2">Muscle</tissue>
    </source>
</reference>
<dbReference type="PANTHER" id="PTHR31606">
    <property type="entry name" value="WW DOMAIN BINDING PROTEIN 2, ISOFORM E"/>
    <property type="match status" value="1"/>
</dbReference>
<accession>A0A3R7PTA0</accession>
<dbReference type="PANTHER" id="PTHR31606:SF1">
    <property type="entry name" value="WW DOMAIN BINDING PROTEIN 2, ISOFORM E"/>
    <property type="match status" value="1"/>
</dbReference>
<protein>
    <submittedName>
        <fullName evidence="2">WW domain-binding protein 2</fullName>
    </submittedName>
</protein>
<feature type="domain" description="GRAM" evidence="1">
    <location>
        <begin position="38"/>
        <end position="128"/>
    </location>
</feature>
<proteinExistence type="predicted"/>
<dbReference type="InterPro" id="IPR011993">
    <property type="entry name" value="PH-like_dom_sf"/>
</dbReference>
<evidence type="ECO:0000259" key="1">
    <source>
        <dbReference type="Pfam" id="PF02893"/>
    </source>
</evidence>
<dbReference type="OrthoDB" id="1259151at2759"/>
<reference evidence="2 3" key="2">
    <citation type="submission" date="2019-01" db="EMBL/GenBank/DDBJ databases">
        <title>The decoding of complex shrimp genome reveals the adaptation for benthos swimmer, frequently molting mechanism and breeding impact on genome.</title>
        <authorList>
            <person name="Sun Y."/>
            <person name="Gao Y."/>
            <person name="Yu Y."/>
        </authorList>
    </citation>
    <scope>NUCLEOTIDE SEQUENCE [LARGE SCALE GENOMIC DNA]</scope>
    <source>
        <tissue evidence="2">Muscle</tissue>
    </source>
</reference>
<dbReference type="Gene3D" id="2.30.29.30">
    <property type="entry name" value="Pleckstrin-homology domain (PH domain)/Phosphotyrosine-binding domain (PTB)"/>
    <property type="match status" value="1"/>
</dbReference>
<dbReference type="FunFam" id="2.30.29.30:FF:000338">
    <property type="entry name" value="Uncharacterized protein, isoform D"/>
    <property type="match status" value="1"/>
</dbReference>
<organism evidence="2 3">
    <name type="scientific">Penaeus vannamei</name>
    <name type="common">Whiteleg shrimp</name>
    <name type="synonym">Litopenaeus vannamei</name>
    <dbReference type="NCBI Taxonomy" id="6689"/>
    <lineage>
        <taxon>Eukaryota</taxon>
        <taxon>Metazoa</taxon>
        <taxon>Ecdysozoa</taxon>
        <taxon>Arthropoda</taxon>
        <taxon>Crustacea</taxon>
        <taxon>Multicrustacea</taxon>
        <taxon>Malacostraca</taxon>
        <taxon>Eumalacostraca</taxon>
        <taxon>Eucarida</taxon>
        <taxon>Decapoda</taxon>
        <taxon>Dendrobranchiata</taxon>
        <taxon>Penaeoidea</taxon>
        <taxon>Penaeidae</taxon>
        <taxon>Penaeus</taxon>
    </lineage>
</organism>
<sequence>MALNSAHAGKGVLIYAGECIILFCDHVSMEFGGNLPPEMKGSKTGRLYLTTHRIIFNNKDAKDKLQSFASPFFSLKGVELEQPVFGANYIKGTVQAQPHGGWSGEAKFKLTFKHGGAIEFGQAMLKVASLATRNMDSSFRDAPPPYTPPSAPWAQAPPPAYAPPTGGYAGWVPPTATFPDRPPADGVFMYEAPPPYPGLSGHNGYNGAVGFTTSAADAKAQEAAQSAYYDPNKSNRYCNFIDDTPLCTSSSMHRTRDQPLSLIARAPEEHHHMVPRGSSFCCRAVSHVMAPSVIKDLSTRVGTQVQMTSQAVRLLCKLARDITFAVVRRSRPHV</sequence>
<dbReference type="Proteomes" id="UP000283509">
    <property type="component" value="Unassembled WGS sequence"/>
</dbReference>
<dbReference type="GO" id="GO:0005634">
    <property type="term" value="C:nucleus"/>
    <property type="evidence" value="ECO:0007669"/>
    <property type="project" value="TreeGrafter"/>
</dbReference>
<evidence type="ECO:0000313" key="3">
    <source>
        <dbReference type="Proteomes" id="UP000283509"/>
    </source>
</evidence>
<dbReference type="GO" id="GO:0031490">
    <property type="term" value="F:chromatin DNA binding"/>
    <property type="evidence" value="ECO:0007669"/>
    <property type="project" value="TreeGrafter"/>
</dbReference>
<dbReference type="CDD" id="cd13214">
    <property type="entry name" value="PH-GRAM_WBP2"/>
    <property type="match status" value="1"/>
</dbReference>
<evidence type="ECO:0000313" key="2">
    <source>
        <dbReference type="EMBL" id="ROT81999.1"/>
    </source>
</evidence>
<dbReference type="GO" id="GO:0003713">
    <property type="term" value="F:transcription coactivator activity"/>
    <property type="evidence" value="ECO:0007669"/>
    <property type="project" value="InterPro"/>
</dbReference>
<comment type="caution">
    <text evidence="2">The sequence shown here is derived from an EMBL/GenBank/DDBJ whole genome shotgun (WGS) entry which is preliminary data.</text>
</comment>
<dbReference type="InterPro" id="IPR044852">
    <property type="entry name" value="WBP2-like"/>
</dbReference>
<dbReference type="InterPro" id="IPR004182">
    <property type="entry name" value="GRAM"/>
</dbReference>
<gene>
    <name evidence="2" type="ORF">C7M84_024853</name>
</gene>
<dbReference type="SUPFAM" id="SSF50729">
    <property type="entry name" value="PH domain-like"/>
    <property type="match status" value="1"/>
</dbReference>
<dbReference type="STRING" id="6689.A0A3R7PTA0"/>
<keyword evidence="3" id="KW-1185">Reference proteome</keyword>